<dbReference type="PROSITE" id="PS50084">
    <property type="entry name" value="KH_TYPE_1"/>
    <property type="match status" value="1"/>
</dbReference>
<evidence type="ECO:0000256" key="2">
    <source>
        <dbReference type="ARBA" id="ARBA00022884"/>
    </source>
</evidence>
<dbReference type="GO" id="GO:0005737">
    <property type="term" value="C:cytoplasm"/>
    <property type="evidence" value="ECO:0007669"/>
    <property type="project" value="UniProtKB-SubCell"/>
</dbReference>
<dbReference type="EMBL" id="CWGJ01000027">
    <property type="protein sequence ID" value="CRX39326.1"/>
    <property type="molecule type" value="Genomic_DNA"/>
</dbReference>
<evidence type="ECO:0000313" key="4">
    <source>
        <dbReference type="EMBL" id="CRX39326.1"/>
    </source>
</evidence>
<dbReference type="InterPro" id="IPR015946">
    <property type="entry name" value="KH_dom-like_a/b"/>
</dbReference>
<accession>A0A0H5DRJ9</accession>
<protein>
    <recommendedName>
        <fullName evidence="3">RNA-binding protein KhpA</fullName>
    </recommendedName>
    <alternativeName>
        <fullName evidence="3">KH-domain protein A</fullName>
    </alternativeName>
</protein>
<organism evidence="4 5">
    <name type="scientific">Estrella lausannensis</name>
    <dbReference type="NCBI Taxonomy" id="483423"/>
    <lineage>
        <taxon>Bacteria</taxon>
        <taxon>Pseudomonadati</taxon>
        <taxon>Chlamydiota</taxon>
        <taxon>Chlamydiia</taxon>
        <taxon>Parachlamydiales</taxon>
        <taxon>Candidatus Criblamydiaceae</taxon>
        <taxon>Estrella</taxon>
    </lineage>
</organism>
<sequence length="76" mass="8447">MKEFIEYIVKNLVDEPDQVTVHCDQGEKGLVVEIRVGQKDIGKVVGRKGTTINALRTIAMTACARLGHKVRVELVE</sequence>
<dbReference type="AlphaFoldDB" id="A0A0H5DRJ9"/>
<keyword evidence="2 3" id="KW-0694">RNA-binding</keyword>
<keyword evidence="5" id="KW-1185">Reference proteome</keyword>
<evidence type="ECO:0000313" key="5">
    <source>
        <dbReference type="Proteomes" id="UP000220251"/>
    </source>
</evidence>
<comment type="subcellular location">
    <subcellularLocation>
        <location evidence="3">Cytoplasm</location>
    </subcellularLocation>
</comment>
<comment type="similarity">
    <text evidence="3">Belongs to the KhpA RNA-binding protein family.</text>
</comment>
<dbReference type="Gene3D" id="3.30.300.20">
    <property type="match status" value="1"/>
</dbReference>
<dbReference type="InterPro" id="IPR009019">
    <property type="entry name" value="KH_sf_prok-type"/>
</dbReference>
<dbReference type="Proteomes" id="UP000220251">
    <property type="component" value="Unassembled WGS sequence"/>
</dbReference>
<dbReference type="PANTHER" id="PTHR34654:SF1">
    <property type="entry name" value="RNA-BINDING PROTEIN KHPA"/>
    <property type="match status" value="1"/>
</dbReference>
<comment type="function">
    <text evidence="3">A probable RNA-binding protein.</text>
</comment>
<gene>
    <name evidence="3" type="primary">khpA</name>
    <name evidence="4" type="ORF">ELAC_2004</name>
</gene>
<reference evidence="5" key="1">
    <citation type="submission" date="2015-06" db="EMBL/GenBank/DDBJ databases">
        <authorList>
            <person name="Bertelli C."/>
        </authorList>
    </citation>
    <scope>NUCLEOTIDE SEQUENCE [LARGE SCALE GENOMIC DNA]</scope>
    <source>
        <strain evidence="5">CRIB-30</strain>
    </source>
</reference>
<evidence type="ECO:0000256" key="1">
    <source>
        <dbReference type="ARBA" id="ARBA00022490"/>
    </source>
</evidence>
<dbReference type="CDD" id="cd22533">
    <property type="entry name" value="KH-II_YlqC-like"/>
    <property type="match status" value="1"/>
</dbReference>
<proteinExistence type="inferred from homology"/>
<dbReference type="RefSeq" id="WP_098039196.1">
    <property type="nucleotide sequence ID" value="NZ_CWGJ01000027.1"/>
</dbReference>
<name>A0A0H5DRJ9_9BACT</name>
<dbReference type="Pfam" id="PF13083">
    <property type="entry name" value="KH_KhpA-B"/>
    <property type="match status" value="1"/>
</dbReference>
<dbReference type="PANTHER" id="PTHR34654">
    <property type="entry name" value="UPF0109 PROTEIN SCO5592"/>
    <property type="match status" value="1"/>
</dbReference>
<keyword evidence="1 3" id="KW-0963">Cytoplasm</keyword>
<dbReference type="HAMAP" id="MF_00088">
    <property type="entry name" value="KhpA"/>
    <property type="match status" value="1"/>
</dbReference>
<dbReference type="GO" id="GO:0003723">
    <property type="term" value="F:RNA binding"/>
    <property type="evidence" value="ECO:0007669"/>
    <property type="project" value="UniProtKB-UniRule"/>
</dbReference>
<dbReference type="OrthoDB" id="9812389at2"/>
<dbReference type="InterPro" id="IPR020627">
    <property type="entry name" value="KhpA"/>
</dbReference>
<dbReference type="SUPFAM" id="SSF54814">
    <property type="entry name" value="Prokaryotic type KH domain (KH-domain type II)"/>
    <property type="match status" value="1"/>
</dbReference>
<evidence type="ECO:0000256" key="3">
    <source>
        <dbReference type="HAMAP-Rule" id="MF_00088"/>
    </source>
</evidence>